<reference evidence="3" key="1">
    <citation type="submission" date="2015-07" db="EMBL/GenBank/DDBJ databases">
        <title>Nocardia seriolae U-1 whole genome shotgun sequence.</title>
        <authorList>
            <person name="Imajoh M."/>
            <person name="Fukumoto Y."/>
            <person name="Sukeda M."/>
            <person name="Yamane J."/>
            <person name="Yamasaki K."/>
            <person name="Shimizu M."/>
            <person name="Ohnishi K."/>
            <person name="Oshima S."/>
        </authorList>
    </citation>
    <scope>NUCLEOTIDE SEQUENCE [LARGE SCALE GENOMIC DNA]</scope>
    <source>
        <strain evidence="3">U-1</strain>
    </source>
</reference>
<comment type="caution">
    <text evidence="2">The sequence shown here is derived from an EMBL/GenBank/DDBJ whole genome shotgun (WGS) entry which is preliminary data.</text>
</comment>
<gene>
    <name evidence="2" type="ORF">NSK11_contig00226-0005</name>
</gene>
<evidence type="ECO:0000313" key="3">
    <source>
        <dbReference type="Proteomes" id="UP000037179"/>
    </source>
</evidence>
<evidence type="ECO:0000256" key="1">
    <source>
        <dbReference type="SAM" id="MobiDB-lite"/>
    </source>
</evidence>
<dbReference type="AlphaFoldDB" id="A0ABC9Z642"/>
<proteinExistence type="predicted"/>
<evidence type="ECO:0000313" key="2">
    <source>
        <dbReference type="EMBL" id="GAP33229.1"/>
    </source>
</evidence>
<keyword evidence="3" id="KW-1185">Reference proteome</keyword>
<protein>
    <submittedName>
        <fullName evidence="2">Uncharacterized protein</fullName>
    </submittedName>
</protein>
<accession>A0ABC9Z642</accession>
<feature type="region of interest" description="Disordered" evidence="1">
    <location>
        <begin position="1"/>
        <end position="60"/>
    </location>
</feature>
<organism evidence="2 3">
    <name type="scientific">Nocardia seriolae</name>
    <dbReference type="NCBI Taxonomy" id="37332"/>
    <lineage>
        <taxon>Bacteria</taxon>
        <taxon>Bacillati</taxon>
        <taxon>Actinomycetota</taxon>
        <taxon>Actinomycetes</taxon>
        <taxon>Mycobacteriales</taxon>
        <taxon>Nocardiaceae</taxon>
        <taxon>Nocardia</taxon>
    </lineage>
</organism>
<name>A0ABC9Z642_9NOCA</name>
<reference evidence="2 3" key="2">
    <citation type="journal article" date="2016" name="Genome Announc.">
        <title>Draft Genome Sequence of Erythromycin- and Oxytetracycline-Sensitive Nocardia seriolae Strain U-1 (NBRC 110359).</title>
        <authorList>
            <person name="Imajoh M."/>
            <person name="Sukeda M."/>
            <person name="Shimizu M."/>
            <person name="Yamane J."/>
            <person name="Ohnishi K."/>
            <person name="Oshima S."/>
        </authorList>
    </citation>
    <scope>NUCLEOTIDE SEQUENCE [LARGE SCALE GENOMIC DNA]</scope>
    <source>
        <strain evidence="2 3">U-1</strain>
    </source>
</reference>
<sequence length="60" mass="6266">MTCAEYTVSGRAPTAIKGNNKGRSRFAANGSVPITVSANPSEPAISKFEPECGSARRRAP</sequence>
<dbReference type="EMBL" id="BBYQ01000226">
    <property type="protein sequence ID" value="GAP33229.1"/>
    <property type="molecule type" value="Genomic_DNA"/>
</dbReference>
<dbReference type="Proteomes" id="UP000037179">
    <property type="component" value="Unassembled WGS sequence"/>
</dbReference>